<dbReference type="GO" id="GO:0016163">
    <property type="term" value="F:nitrogenase activity"/>
    <property type="evidence" value="ECO:0007669"/>
    <property type="project" value="UniProtKB-EC"/>
</dbReference>
<evidence type="ECO:0000259" key="1">
    <source>
        <dbReference type="Pfam" id="PF00148"/>
    </source>
</evidence>
<reference evidence="5" key="1">
    <citation type="journal article" date="2018" name="Genome Announc.">
        <title>Complete Genome Sequence of the Methanococcus maripaludis Type Strain JJ (DSM 2067), a Model for Selenoprotein Synthesis in Archaea.</title>
        <authorList>
            <person name="Poehlein A."/>
            <person name="Heym D."/>
            <person name="Quitzke V."/>
            <person name="Fersch J."/>
            <person name="Daniel R."/>
            <person name="Rother M."/>
        </authorList>
    </citation>
    <scope>NUCLEOTIDE SEQUENCE [LARGE SCALE GENOMIC DNA]</scope>
    <source>
        <strain evidence="5">DSM 2067</strain>
    </source>
</reference>
<dbReference type="EMBL" id="JACDUO010000001">
    <property type="protein sequence ID" value="MBA2863880.1"/>
    <property type="molecule type" value="Genomic_DNA"/>
</dbReference>
<dbReference type="EC" id="1.18.6.1" evidence="2 3"/>
<dbReference type="KEGG" id="mmad:MMJJ_01360"/>
<dbReference type="Proteomes" id="UP000239462">
    <property type="component" value="Chromosome"/>
</dbReference>
<evidence type="ECO:0000313" key="7">
    <source>
        <dbReference type="Proteomes" id="UP000590564"/>
    </source>
</evidence>
<feature type="domain" description="Nitrogenase/oxidoreductase component 1" evidence="1">
    <location>
        <begin position="15"/>
        <end position="428"/>
    </location>
</feature>
<dbReference type="Gene3D" id="1.20.89.10">
    <property type="entry name" value="Nitrogenase Molybdenum-iron Protein, subunit B, domain 4"/>
    <property type="match status" value="1"/>
</dbReference>
<dbReference type="Proteomes" id="UP000567099">
    <property type="component" value="Unassembled WGS sequence"/>
</dbReference>
<dbReference type="Gene3D" id="3.40.50.1980">
    <property type="entry name" value="Nitrogenase molybdenum iron protein domain"/>
    <property type="match status" value="3"/>
</dbReference>
<dbReference type="Proteomes" id="UP000590564">
    <property type="component" value="Unassembled WGS sequence"/>
</dbReference>
<dbReference type="PANTHER" id="PTHR33712:SF7">
    <property type="entry name" value="LIGHT-INDEPENDENT PROTOCHLOROPHYLLIDE REDUCTASE SUBUNIT B"/>
    <property type="match status" value="1"/>
</dbReference>
<evidence type="ECO:0000313" key="6">
    <source>
        <dbReference type="Proteomes" id="UP000567099"/>
    </source>
</evidence>
<organism evidence="2 5">
    <name type="scientific">Methanococcus maripaludis</name>
    <name type="common">Methanococcus deltae</name>
    <dbReference type="NCBI Taxonomy" id="39152"/>
    <lineage>
        <taxon>Archaea</taxon>
        <taxon>Methanobacteriati</taxon>
        <taxon>Methanobacteriota</taxon>
        <taxon>Methanomada group</taxon>
        <taxon>Methanococci</taxon>
        <taxon>Methanococcales</taxon>
        <taxon>Methanococcaceae</taxon>
        <taxon>Methanococcus</taxon>
    </lineage>
</organism>
<dbReference type="InterPro" id="IPR050152">
    <property type="entry name" value="ChlB/BchB/BchZ"/>
</dbReference>
<name>A0A2L1C873_METMI</name>
<dbReference type="Pfam" id="PF00148">
    <property type="entry name" value="Oxidored_nitro"/>
    <property type="match status" value="1"/>
</dbReference>
<proteinExistence type="predicted"/>
<dbReference type="RefSeq" id="WP_104837231.1">
    <property type="nucleotide sequence ID" value="NZ_CP026606.1"/>
</dbReference>
<evidence type="ECO:0000313" key="2">
    <source>
        <dbReference type="EMBL" id="AVB75555.1"/>
    </source>
</evidence>
<evidence type="ECO:0000313" key="3">
    <source>
        <dbReference type="EMBL" id="MBA2863880.1"/>
    </source>
</evidence>
<dbReference type="InterPro" id="IPR000510">
    <property type="entry name" value="Nase/OxRdtase_comp1"/>
</dbReference>
<dbReference type="EMBL" id="CP026606">
    <property type="protein sequence ID" value="AVB75555.1"/>
    <property type="molecule type" value="Genomic_DNA"/>
</dbReference>
<accession>A0A2L1C873</accession>
<dbReference type="GeneID" id="36101230"/>
<keyword evidence="2" id="KW-0560">Oxidoreductase</keyword>
<dbReference type="AlphaFoldDB" id="A0A2L1C873"/>
<protein>
    <submittedName>
        <fullName evidence="2 3">Nitrogenase molybdenum-iron protein beta chain</fullName>
        <ecNumber evidence="2 3">1.18.6.1</ecNumber>
    </submittedName>
</protein>
<dbReference type="EMBL" id="JACHED010000001">
    <property type="protein sequence ID" value="MBB6496114.1"/>
    <property type="molecule type" value="Genomic_DNA"/>
</dbReference>
<dbReference type="PANTHER" id="PTHR33712">
    <property type="entry name" value="LIGHT-INDEPENDENT PROTOCHLOROPHYLLIDE REDUCTASE SUBUNIT B"/>
    <property type="match status" value="1"/>
</dbReference>
<dbReference type="SUPFAM" id="SSF53807">
    <property type="entry name" value="Helical backbone' metal receptor"/>
    <property type="match status" value="1"/>
</dbReference>
<reference evidence="4 7" key="3">
    <citation type="submission" date="2020-08" db="EMBL/GenBank/DDBJ databases">
        <title>Genomic Encyclopedia of Type Strains, Phase IV (KMG-V): Genome sequencing to study the core and pangenomes of soil and plant-associated prokaryotes.</title>
        <authorList>
            <person name="Whitman W."/>
        </authorList>
    </citation>
    <scope>NUCLEOTIDE SEQUENCE [LARGE SCALE GENOMIC DNA]</scope>
    <source>
        <strain evidence="3 6">C13</strain>
        <strain evidence="4 7">D1</strain>
    </source>
</reference>
<evidence type="ECO:0000313" key="5">
    <source>
        <dbReference type="Proteomes" id="UP000239462"/>
    </source>
</evidence>
<reference evidence="2" key="2">
    <citation type="submission" date="2018-02" db="EMBL/GenBank/DDBJ databases">
        <title>Complete genome sequence of the Methanococcus maripaludis type strain JJ (DSM 2067), a model for selenoprotein synthesis in Archaea.</title>
        <authorList>
            <person name="Poehlein A."/>
            <person name="Heym D."/>
            <person name="Quitzke V."/>
            <person name="Fersch J."/>
            <person name="Daniel R."/>
            <person name="Rother M."/>
        </authorList>
    </citation>
    <scope>NUCLEOTIDE SEQUENCE [LARGE SCALE GENOMIC DNA]</scope>
    <source>
        <strain evidence="2">DSM 2067</strain>
    </source>
</reference>
<sequence length="458" mass="50176">MTEKKFAVINPCKICQPMGAIFALMGVKNSMPLIHGSHGCSTYMRFQLGRHFKEAVNVASSSMSEANAVLGGEENLKHAIRNVSRIYGPEIIGVTTSCLSETIGDDVEGIIRLFKTQNDDLPEIVPISTPSYKHTHVEGYDSTVKALVENLATPSKPNSKLNVITGMVSPGDIAETKRILREMGIESIILTDTSESMDAPFDGEVSFVSSAGTTVEELKDTANSFATISLCKHANSAAKFLHEAYGIKSVSPYLPIGLQSTDEFMNELCKLTNKEIPEQITRERGKLIDAMIDAHQHNFGRKVAIYGDPDVVVGFTRFVLELGMIPSIVCTGSESKTFVEDIKAVTKDSKHKPVILAPGDLYDLHQEIKKSKVDLLIGNSYGSRIAGAENIPLIRMGFPIYDRVGAQRITSLGYTAGIRLVDTITNTILDRYFDEFGWALDENTEVDHGEFESSNCIN</sequence>
<gene>
    <name evidence="2" type="primary">nifK_1</name>
    <name evidence="3" type="ORF">HNP94_000880</name>
    <name evidence="4" type="ORF">HNP96_000135</name>
    <name evidence="2" type="ORF">MMJJ_01360</name>
</gene>
<evidence type="ECO:0000313" key="4">
    <source>
        <dbReference type="EMBL" id="MBB6496114.1"/>
    </source>
</evidence>
<dbReference type="CDD" id="cd03466">
    <property type="entry name" value="Nitrogenase_NifN_2"/>
    <property type="match status" value="1"/>
</dbReference>